<reference evidence="5 6" key="1">
    <citation type="submission" date="2019-03" db="EMBL/GenBank/DDBJ databases">
        <title>Genomic Encyclopedia of Type Strains, Phase IV (KMG-IV): sequencing the most valuable type-strain genomes for metagenomic binning, comparative biology and taxonomic classification.</title>
        <authorList>
            <person name="Goeker M."/>
        </authorList>
    </citation>
    <scope>NUCLEOTIDE SEQUENCE [LARGE SCALE GENOMIC DNA]</scope>
    <source>
        <strain evidence="5 6">DSM 26377</strain>
    </source>
</reference>
<dbReference type="EMBL" id="SOBT01000008">
    <property type="protein sequence ID" value="TDU32774.1"/>
    <property type="molecule type" value="Genomic_DNA"/>
</dbReference>
<accession>A0A4R7PEZ4</accession>
<dbReference type="Gene3D" id="1.10.10.60">
    <property type="entry name" value="Homeodomain-like"/>
    <property type="match status" value="1"/>
</dbReference>
<dbReference type="PANTHER" id="PTHR47894">
    <property type="entry name" value="HTH-TYPE TRANSCRIPTIONAL REGULATOR GADX"/>
    <property type="match status" value="1"/>
</dbReference>
<dbReference type="GO" id="GO:0000976">
    <property type="term" value="F:transcription cis-regulatory region binding"/>
    <property type="evidence" value="ECO:0007669"/>
    <property type="project" value="TreeGrafter"/>
</dbReference>
<sequence>MLAIDVERCVMPNTYAKQLAQELGRPTPIVAGTGIGPDEIEHYSRPITVQQHLRMLRNAQAIAPTPDWYLKWGQRMGEHFHGPVSMAWMSAPTLGEGFDIFLKYIPSRVPYLAWKGYLEGTSFVAEVAPLVDGGAVGHMLVEVPMLVMHEYARTIRPGSIAEARIELAHPAPAHAALYAKWFGCPVVFGASRNALVFPRHWRDMPNVGHDEAIWEAACNRCRALCGTPEERDTLTLVRQIVFDGIEQHAHGEGFAPSLESVAARLHCSPRTLIRRLKALSTSYHEVVDKVKKQRACELLGNEQLRIREIADALGYGDAGGFVRSFKRCLGVTPGQYREQMVKQALV</sequence>
<dbReference type="GO" id="GO:0003700">
    <property type="term" value="F:DNA-binding transcription factor activity"/>
    <property type="evidence" value="ECO:0007669"/>
    <property type="project" value="InterPro"/>
</dbReference>
<feature type="domain" description="HTH araC/xylS-type" evidence="4">
    <location>
        <begin position="239"/>
        <end position="339"/>
    </location>
</feature>
<evidence type="ECO:0000256" key="1">
    <source>
        <dbReference type="ARBA" id="ARBA00023015"/>
    </source>
</evidence>
<keyword evidence="2" id="KW-0238">DNA-binding</keyword>
<proteinExistence type="predicted"/>
<dbReference type="InterPro" id="IPR009057">
    <property type="entry name" value="Homeodomain-like_sf"/>
</dbReference>
<evidence type="ECO:0000259" key="4">
    <source>
        <dbReference type="PROSITE" id="PS01124"/>
    </source>
</evidence>
<dbReference type="Proteomes" id="UP000295341">
    <property type="component" value="Unassembled WGS sequence"/>
</dbReference>
<dbReference type="OrthoDB" id="5582699at2"/>
<evidence type="ECO:0000256" key="2">
    <source>
        <dbReference type="ARBA" id="ARBA00023125"/>
    </source>
</evidence>
<keyword evidence="1" id="KW-0805">Transcription regulation</keyword>
<evidence type="ECO:0000313" key="5">
    <source>
        <dbReference type="EMBL" id="TDU32774.1"/>
    </source>
</evidence>
<organism evidence="5 6">
    <name type="scientific">Panacagrimonas perspica</name>
    <dbReference type="NCBI Taxonomy" id="381431"/>
    <lineage>
        <taxon>Bacteria</taxon>
        <taxon>Pseudomonadati</taxon>
        <taxon>Pseudomonadota</taxon>
        <taxon>Gammaproteobacteria</taxon>
        <taxon>Nevskiales</taxon>
        <taxon>Nevskiaceae</taxon>
        <taxon>Panacagrimonas</taxon>
    </lineage>
</organism>
<keyword evidence="3" id="KW-0804">Transcription</keyword>
<evidence type="ECO:0000313" key="6">
    <source>
        <dbReference type="Proteomes" id="UP000295341"/>
    </source>
</evidence>
<protein>
    <submittedName>
        <fullName evidence="5">AraC family transcriptional regulator</fullName>
    </submittedName>
</protein>
<evidence type="ECO:0000256" key="3">
    <source>
        <dbReference type="ARBA" id="ARBA00023163"/>
    </source>
</evidence>
<dbReference type="PRINTS" id="PR00032">
    <property type="entry name" value="HTHARAC"/>
</dbReference>
<name>A0A4R7PEZ4_9GAMM</name>
<dbReference type="PANTHER" id="PTHR47894:SF1">
    <property type="entry name" value="HTH-TYPE TRANSCRIPTIONAL REGULATOR VQSM"/>
    <property type="match status" value="1"/>
</dbReference>
<dbReference type="InterPro" id="IPR020449">
    <property type="entry name" value="Tscrpt_reg_AraC-type_HTH"/>
</dbReference>
<gene>
    <name evidence="5" type="ORF">DFR24_2178</name>
</gene>
<dbReference type="GO" id="GO:0005829">
    <property type="term" value="C:cytosol"/>
    <property type="evidence" value="ECO:0007669"/>
    <property type="project" value="TreeGrafter"/>
</dbReference>
<dbReference type="RefSeq" id="WP_133881254.1">
    <property type="nucleotide sequence ID" value="NZ_MWIN01000001.1"/>
</dbReference>
<dbReference type="InterPro" id="IPR018060">
    <property type="entry name" value="HTH_AraC"/>
</dbReference>
<dbReference type="SMART" id="SM00342">
    <property type="entry name" value="HTH_ARAC"/>
    <property type="match status" value="1"/>
</dbReference>
<dbReference type="Pfam" id="PF12833">
    <property type="entry name" value="HTH_18"/>
    <property type="match status" value="1"/>
</dbReference>
<dbReference type="PROSITE" id="PS01124">
    <property type="entry name" value="HTH_ARAC_FAMILY_2"/>
    <property type="match status" value="1"/>
</dbReference>
<dbReference type="SUPFAM" id="SSF46689">
    <property type="entry name" value="Homeodomain-like"/>
    <property type="match status" value="1"/>
</dbReference>
<comment type="caution">
    <text evidence="5">The sequence shown here is derived from an EMBL/GenBank/DDBJ whole genome shotgun (WGS) entry which is preliminary data.</text>
</comment>
<dbReference type="InterPro" id="IPR032687">
    <property type="entry name" value="AraC-type_N"/>
</dbReference>
<dbReference type="AlphaFoldDB" id="A0A4R7PEZ4"/>
<dbReference type="Pfam" id="PF12625">
    <property type="entry name" value="Arabinose_bd"/>
    <property type="match status" value="1"/>
</dbReference>
<keyword evidence="6" id="KW-1185">Reference proteome</keyword>